<reference evidence="2 3" key="1">
    <citation type="submission" date="2023-12" db="EMBL/GenBank/DDBJ databases">
        <title>Phenotypic and Genomic Characterization of Methanothermobacter wolfeii Strain BSEL, a CO2-Capturing Archaeon with Minimal Nutrient Requirements.</title>
        <authorList>
            <person name="Ale Enriquez F."/>
            <person name="Ahring B.K."/>
        </authorList>
    </citation>
    <scope>NUCLEOTIDE SEQUENCE [LARGE SCALE GENOMIC DNA]</scope>
    <source>
        <strain evidence="2 3">BSEL-1</strain>
    </source>
</reference>
<dbReference type="InterPro" id="IPR011050">
    <property type="entry name" value="Pectin_lyase_fold/virulence"/>
</dbReference>
<dbReference type="Proteomes" id="UP001369247">
    <property type="component" value="Unassembled WGS sequence"/>
</dbReference>
<evidence type="ECO:0000313" key="3">
    <source>
        <dbReference type="Proteomes" id="UP001369247"/>
    </source>
</evidence>
<dbReference type="Pfam" id="PF13229">
    <property type="entry name" value="Beta_helix"/>
    <property type="match status" value="1"/>
</dbReference>
<feature type="domain" description="Right handed beta helix" evidence="1">
    <location>
        <begin position="4"/>
        <end position="118"/>
    </location>
</feature>
<dbReference type="Gene3D" id="2.160.20.10">
    <property type="entry name" value="Single-stranded right-handed beta-helix, Pectin lyase-like"/>
    <property type="match status" value="1"/>
</dbReference>
<evidence type="ECO:0000313" key="2">
    <source>
        <dbReference type="EMBL" id="MEJ8543378.1"/>
    </source>
</evidence>
<organism evidence="2 3">
    <name type="scientific">Methanothermobacter wolfeii</name>
    <name type="common">Methanobacterium wolfei</name>
    <dbReference type="NCBI Taxonomy" id="145261"/>
    <lineage>
        <taxon>Archaea</taxon>
        <taxon>Methanobacteriati</taxon>
        <taxon>Methanobacteriota</taxon>
        <taxon>Methanomada group</taxon>
        <taxon>Methanobacteria</taxon>
        <taxon>Methanobacteriales</taxon>
        <taxon>Methanobacteriaceae</taxon>
        <taxon>Methanothermobacter</taxon>
    </lineage>
</organism>
<keyword evidence="3" id="KW-1185">Reference proteome</keyword>
<dbReference type="EMBL" id="JAXUHJ010000014">
    <property type="protein sequence ID" value="MEJ8543378.1"/>
    <property type="molecule type" value="Genomic_DNA"/>
</dbReference>
<accession>A0ABU8TWE5</accession>
<gene>
    <name evidence="2" type="ORF">U2150_07755</name>
</gene>
<name>A0ABU8TWE5_METWO</name>
<proteinExistence type="predicted"/>
<evidence type="ECO:0000259" key="1">
    <source>
        <dbReference type="Pfam" id="PF13229"/>
    </source>
</evidence>
<comment type="caution">
    <text evidence="2">The sequence shown here is derived from an EMBL/GenBank/DDBJ whole genome shotgun (WGS) entry which is preliminary data.</text>
</comment>
<sequence length="127" mass="13896">MCNQGELTVENCVFTENTGDYGAVITNYGNFMNYPMAVIINSRFENNTITTGTSGGALYNEMFAEMIVEGCTFTNNSVNNIGGAIYTCYESNLTVRNSKFKWNHAENAGGAIHTEYGASTIIDSVFH</sequence>
<protein>
    <submittedName>
        <fullName evidence="2">Right-handed parallel beta-helix repeat-containing protein</fullName>
    </submittedName>
</protein>
<dbReference type="RefSeq" id="WP_340222571.1">
    <property type="nucleotide sequence ID" value="NZ_JAXUHJ010000014.1"/>
</dbReference>
<dbReference type="InterPro" id="IPR012334">
    <property type="entry name" value="Pectin_lyas_fold"/>
</dbReference>
<dbReference type="InterPro" id="IPR039448">
    <property type="entry name" value="Beta_helix"/>
</dbReference>
<dbReference type="SUPFAM" id="SSF51126">
    <property type="entry name" value="Pectin lyase-like"/>
    <property type="match status" value="1"/>
</dbReference>